<name>A0A6A5W349_9PLEO</name>
<evidence type="ECO:0000256" key="1">
    <source>
        <dbReference type="SAM" id="MobiDB-lite"/>
    </source>
</evidence>
<evidence type="ECO:0000313" key="2">
    <source>
        <dbReference type="EMBL" id="KAF1996273.1"/>
    </source>
</evidence>
<keyword evidence="3" id="KW-1185">Reference proteome</keyword>
<organism evidence="2 3">
    <name type="scientific">Amniculicola lignicola CBS 123094</name>
    <dbReference type="NCBI Taxonomy" id="1392246"/>
    <lineage>
        <taxon>Eukaryota</taxon>
        <taxon>Fungi</taxon>
        <taxon>Dikarya</taxon>
        <taxon>Ascomycota</taxon>
        <taxon>Pezizomycotina</taxon>
        <taxon>Dothideomycetes</taxon>
        <taxon>Pleosporomycetidae</taxon>
        <taxon>Pleosporales</taxon>
        <taxon>Amniculicolaceae</taxon>
        <taxon>Amniculicola</taxon>
    </lineage>
</organism>
<accession>A0A6A5W349</accession>
<dbReference type="EMBL" id="ML977627">
    <property type="protein sequence ID" value="KAF1996273.1"/>
    <property type="molecule type" value="Genomic_DNA"/>
</dbReference>
<sequence>MCLGLETLSWGNQYRFLYRYHTRNHYQLLCTQRQSIHVSAIAKTTQHLTYSGETRSFGVLTNDEAFKNTLDRCETHVLDGEKKYFQKQHRYYVTLEDNDTEKAIIRHQLLLLHELAENIRLGADALDFITQDQQALLVFATAKVNKASSKPDDMDLERWLTPFLTADRSDSYRENRPLARKMKTWPENGKPENGKPGLR</sequence>
<dbReference type="Proteomes" id="UP000799779">
    <property type="component" value="Unassembled WGS sequence"/>
</dbReference>
<evidence type="ECO:0000313" key="3">
    <source>
        <dbReference type="Proteomes" id="UP000799779"/>
    </source>
</evidence>
<protein>
    <submittedName>
        <fullName evidence="2">Uncharacterized protein</fullName>
    </submittedName>
</protein>
<reference evidence="2" key="1">
    <citation type="journal article" date="2020" name="Stud. Mycol.">
        <title>101 Dothideomycetes genomes: a test case for predicting lifestyles and emergence of pathogens.</title>
        <authorList>
            <person name="Haridas S."/>
            <person name="Albert R."/>
            <person name="Binder M."/>
            <person name="Bloem J."/>
            <person name="Labutti K."/>
            <person name="Salamov A."/>
            <person name="Andreopoulos B."/>
            <person name="Baker S."/>
            <person name="Barry K."/>
            <person name="Bills G."/>
            <person name="Bluhm B."/>
            <person name="Cannon C."/>
            <person name="Castanera R."/>
            <person name="Culley D."/>
            <person name="Daum C."/>
            <person name="Ezra D."/>
            <person name="Gonzalez J."/>
            <person name="Henrissat B."/>
            <person name="Kuo A."/>
            <person name="Liang C."/>
            <person name="Lipzen A."/>
            <person name="Lutzoni F."/>
            <person name="Magnuson J."/>
            <person name="Mondo S."/>
            <person name="Nolan M."/>
            <person name="Ohm R."/>
            <person name="Pangilinan J."/>
            <person name="Park H.-J."/>
            <person name="Ramirez L."/>
            <person name="Alfaro M."/>
            <person name="Sun H."/>
            <person name="Tritt A."/>
            <person name="Yoshinaga Y."/>
            <person name="Zwiers L.-H."/>
            <person name="Turgeon B."/>
            <person name="Goodwin S."/>
            <person name="Spatafora J."/>
            <person name="Crous P."/>
            <person name="Grigoriev I."/>
        </authorList>
    </citation>
    <scope>NUCLEOTIDE SEQUENCE</scope>
    <source>
        <strain evidence="2">CBS 123094</strain>
    </source>
</reference>
<dbReference type="AlphaFoldDB" id="A0A6A5W349"/>
<feature type="region of interest" description="Disordered" evidence="1">
    <location>
        <begin position="174"/>
        <end position="199"/>
    </location>
</feature>
<gene>
    <name evidence="2" type="ORF">P154DRAFT_580043</name>
</gene>
<proteinExistence type="predicted"/>